<proteinExistence type="predicted"/>
<dbReference type="Proteomes" id="UP000247409">
    <property type="component" value="Unassembled WGS sequence"/>
</dbReference>
<evidence type="ECO:0000313" key="3">
    <source>
        <dbReference type="Proteomes" id="UP000247409"/>
    </source>
</evidence>
<protein>
    <submittedName>
        <fullName evidence="2">Uncharacterized protein</fullName>
    </submittedName>
</protein>
<accession>A0A2V3IJG5</accession>
<name>A0A2V3IJG5_9FLOR</name>
<evidence type="ECO:0000256" key="1">
    <source>
        <dbReference type="SAM" id="MobiDB-lite"/>
    </source>
</evidence>
<evidence type="ECO:0000313" key="2">
    <source>
        <dbReference type="EMBL" id="PXF42234.1"/>
    </source>
</evidence>
<dbReference type="EMBL" id="NBIV01000172">
    <property type="protein sequence ID" value="PXF42234.1"/>
    <property type="molecule type" value="Genomic_DNA"/>
</dbReference>
<gene>
    <name evidence="2" type="ORF">BWQ96_08062</name>
</gene>
<dbReference type="AlphaFoldDB" id="A0A2V3IJG5"/>
<feature type="region of interest" description="Disordered" evidence="1">
    <location>
        <begin position="90"/>
        <end position="112"/>
    </location>
</feature>
<organism evidence="2 3">
    <name type="scientific">Gracilariopsis chorda</name>
    <dbReference type="NCBI Taxonomy" id="448386"/>
    <lineage>
        <taxon>Eukaryota</taxon>
        <taxon>Rhodophyta</taxon>
        <taxon>Florideophyceae</taxon>
        <taxon>Rhodymeniophycidae</taxon>
        <taxon>Gracilariales</taxon>
        <taxon>Gracilariaceae</taxon>
        <taxon>Gracilariopsis</taxon>
    </lineage>
</organism>
<comment type="caution">
    <text evidence="2">The sequence shown here is derived from an EMBL/GenBank/DDBJ whole genome shotgun (WGS) entry which is preliminary data.</text>
</comment>
<reference evidence="2 3" key="1">
    <citation type="journal article" date="2018" name="Mol. Biol. Evol.">
        <title>Analysis of the draft genome of the red seaweed Gracilariopsis chorda provides insights into genome size evolution in Rhodophyta.</title>
        <authorList>
            <person name="Lee J."/>
            <person name="Yang E.C."/>
            <person name="Graf L."/>
            <person name="Yang J.H."/>
            <person name="Qiu H."/>
            <person name="Zel Zion U."/>
            <person name="Chan C.X."/>
            <person name="Stephens T.G."/>
            <person name="Weber A.P.M."/>
            <person name="Boo G.H."/>
            <person name="Boo S.M."/>
            <person name="Kim K.M."/>
            <person name="Shin Y."/>
            <person name="Jung M."/>
            <person name="Lee S.J."/>
            <person name="Yim H.S."/>
            <person name="Lee J.H."/>
            <person name="Bhattacharya D."/>
            <person name="Yoon H.S."/>
        </authorList>
    </citation>
    <scope>NUCLEOTIDE SEQUENCE [LARGE SCALE GENOMIC DNA]</scope>
    <source>
        <strain evidence="2 3">SKKU-2015</strain>
        <tissue evidence="2">Whole body</tissue>
    </source>
</reference>
<keyword evidence="3" id="KW-1185">Reference proteome</keyword>
<sequence>MGSKYYGGVLKAATEVSNSLGAIGKRMEQSGHKWAKIVEMASQWIGYAARINGFIDAIQLFLRYLPAICDQTYKRLVRIKSVQEKTPTDVLEGTEKTGMDSKAYEEYQRQNL</sequence>